<dbReference type="InterPro" id="IPR001611">
    <property type="entry name" value="Leu-rich_rpt"/>
</dbReference>
<accession>A0A1Y1L0E1</accession>
<dbReference type="InterPro" id="IPR026906">
    <property type="entry name" value="LRR_5"/>
</dbReference>
<keyword evidence="7" id="KW-1185">Reference proteome</keyword>
<dbReference type="PROSITE" id="PS51450">
    <property type="entry name" value="LRR"/>
    <property type="match status" value="1"/>
</dbReference>
<feature type="chain" id="PRO_5036029832" description="LRRCT domain-containing protein" evidence="4">
    <location>
        <begin position="31"/>
        <end position="393"/>
    </location>
</feature>
<gene>
    <name evidence="6" type="ORF">PPYR_14182</name>
</gene>
<organism evidence="5">
    <name type="scientific">Photinus pyralis</name>
    <name type="common">Common eastern firefly</name>
    <name type="synonym">Lampyris pyralis</name>
    <dbReference type="NCBI Taxonomy" id="7054"/>
    <lineage>
        <taxon>Eukaryota</taxon>
        <taxon>Metazoa</taxon>
        <taxon>Ecdysozoa</taxon>
        <taxon>Arthropoda</taxon>
        <taxon>Hexapoda</taxon>
        <taxon>Insecta</taxon>
        <taxon>Pterygota</taxon>
        <taxon>Neoptera</taxon>
        <taxon>Endopterygota</taxon>
        <taxon>Coleoptera</taxon>
        <taxon>Polyphaga</taxon>
        <taxon>Elateriformia</taxon>
        <taxon>Elateroidea</taxon>
        <taxon>Lampyridae</taxon>
        <taxon>Lampyrinae</taxon>
        <taxon>Photinus</taxon>
    </lineage>
</organism>
<dbReference type="SMART" id="SM00369">
    <property type="entry name" value="LRR_TYP"/>
    <property type="match status" value="7"/>
</dbReference>
<evidence type="ECO:0008006" key="8">
    <source>
        <dbReference type="Google" id="ProtNLM"/>
    </source>
</evidence>
<reference evidence="5" key="1">
    <citation type="journal article" date="2016" name="Sci. Rep.">
        <title>Molecular characterization of firefly nuptial gifts: a multi-omics approach sheds light on postcopulatory sexual selection.</title>
        <authorList>
            <person name="Al-Wathiqui N."/>
            <person name="Fallon T.R."/>
            <person name="South A."/>
            <person name="Weng J.K."/>
            <person name="Lewis S.M."/>
        </authorList>
    </citation>
    <scope>NUCLEOTIDE SEQUENCE</scope>
</reference>
<reference evidence="6" key="3">
    <citation type="submission" date="2019-08" db="EMBL/GenBank/DDBJ databases">
        <authorList>
            <consortium name="Photinus pyralis genome working group"/>
            <person name="Fallon T.R."/>
            <person name="Sander Lower S.E."/>
            <person name="Weng J.-K."/>
        </authorList>
    </citation>
    <scope>NUCLEOTIDE SEQUENCE</scope>
    <source>
        <strain evidence="6">1611_PpyrPB1</strain>
        <tissue evidence="6">Whole body</tissue>
    </source>
</reference>
<dbReference type="InParanoid" id="A0A1Y1L0E1"/>
<dbReference type="InterPro" id="IPR050541">
    <property type="entry name" value="LRR_TM_domain-containing"/>
</dbReference>
<dbReference type="PANTHER" id="PTHR24369">
    <property type="entry name" value="ANTIGEN BSP, PUTATIVE-RELATED"/>
    <property type="match status" value="1"/>
</dbReference>
<name>A0A1Y1L0E1_PHOPY</name>
<reference evidence="6 7" key="2">
    <citation type="journal article" date="2018" name="Elife">
        <title>Firefly genomes illuminate parallel origins of bioluminescence in beetles.</title>
        <authorList>
            <person name="Fallon T.R."/>
            <person name="Lower S.E."/>
            <person name="Chang C.H."/>
            <person name="Bessho-Uehara M."/>
            <person name="Martin G.J."/>
            <person name="Bewick A.J."/>
            <person name="Behringer M."/>
            <person name="Debat H.J."/>
            <person name="Wong I."/>
            <person name="Day J.C."/>
            <person name="Suvorov A."/>
            <person name="Silva C.J."/>
            <person name="Stanger-Hall K.F."/>
            <person name="Hall D.W."/>
            <person name="Schmitz R.J."/>
            <person name="Nelson D.R."/>
            <person name="Lewis S.M."/>
            <person name="Shigenobu S."/>
            <person name="Bybee S.M."/>
            <person name="Larracuente A.M."/>
            <person name="Oba Y."/>
            <person name="Weng J.K."/>
        </authorList>
    </citation>
    <scope>NUCLEOTIDE SEQUENCE [LARGE SCALE GENOMIC DNA]</scope>
    <source>
        <strain evidence="6">1611_PpyrPB1</strain>
        <tissue evidence="6">Whole body</tissue>
    </source>
</reference>
<evidence type="ECO:0000256" key="3">
    <source>
        <dbReference type="ARBA" id="ARBA00022737"/>
    </source>
</evidence>
<dbReference type="Gene3D" id="3.80.10.10">
    <property type="entry name" value="Ribonuclease Inhibitor"/>
    <property type="match status" value="2"/>
</dbReference>
<dbReference type="InterPro" id="IPR003591">
    <property type="entry name" value="Leu-rich_rpt_typical-subtyp"/>
</dbReference>
<dbReference type="GO" id="GO:0005886">
    <property type="term" value="C:plasma membrane"/>
    <property type="evidence" value="ECO:0007669"/>
    <property type="project" value="TreeGrafter"/>
</dbReference>
<evidence type="ECO:0000256" key="4">
    <source>
        <dbReference type="SAM" id="SignalP"/>
    </source>
</evidence>
<proteinExistence type="predicted"/>
<evidence type="ECO:0000313" key="6">
    <source>
        <dbReference type="EMBL" id="KAB0792223.1"/>
    </source>
</evidence>
<protein>
    <recommendedName>
        <fullName evidence="8">LRRCT domain-containing protein</fullName>
    </recommendedName>
</protein>
<dbReference type="EMBL" id="GEZM01068149">
    <property type="protein sequence ID" value="JAV67139.1"/>
    <property type="molecule type" value="Transcribed_RNA"/>
</dbReference>
<dbReference type="AlphaFoldDB" id="A0A1Y1L0E1"/>
<evidence type="ECO:0000313" key="7">
    <source>
        <dbReference type="Proteomes" id="UP000327044"/>
    </source>
</evidence>
<dbReference type="Proteomes" id="UP000327044">
    <property type="component" value="Unassembled WGS sequence"/>
</dbReference>
<dbReference type="PANTHER" id="PTHR24369:SF210">
    <property type="entry name" value="CHAOPTIN-RELATED"/>
    <property type="match status" value="1"/>
</dbReference>
<dbReference type="InterPro" id="IPR032675">
    <property type="entry name" value="LRR_dom_sf"/>
</dbReference>
<keyword evidence="1" id="KW-0433">Leucine-rich repeat</keyword>
<evidence type="ECO:0000256" key="2">
    <source>
        <dbReference type="ARBA" id="ARBA00022729"/>
    </source>
</evidence>
<keyword evidence="2 4" id="KW-0732">Signal</keyword>
<dbReference type="EMBL" id="VVIM01000010">
    <property type="protein sequence ID" value="KAB0792223.1"/>
    <property type="molecule type" value="Genomic_DNA"/>
</dbReference>
<feature type="signal peptide" evidence="4">
    <location>
        <begin position="1"/>
        <end position="30"/>
    </location>
</feature>
<evidence type="ECO:0000256" key="1">
    <source>
        <dbReference type="ARBA" id="ARBA00022614"/>
    </source>
</evidence>
<dbReference type="Pfam" id="PF13855">
    <property type="entry name" value="LRR_8"/>
    <property type="match status" value="2"/>
</dbReference>
<keyword evidence="3" id="KW-0677">Repeat</keyword>
<evidence type="ECO:0000313" key="5">
    <source>
        <dbReference type="EMBL" id="JAV67139.1"/>
    </source>
</evidence>
<dbReference type="Pfam" id="PF13306">
    <property type="entry name" value="LRR_5"/>
    <property type="match status" value="1"/>
</dbReference>
<sequence length="393" mass="44402">MSIVSVHWQSSTVMFLKVLCVLNAFALVQCCNSFGSINVQVQDKAQRVFNRTIKGCISKKSFTDDAFVSHTWIREQPVLRLKTGAVENTPDLEFVKFSHCKIASITPNAFRDVPNLQGVHIEHGSLTLIKRNVFKGSQIPRLLELSLAHNEISNIEVKAFAYSTFRKLSLSNNKLAKWYPGWFTDASATPIDADAFNQLSSKPLSENYTISPLEEIDFSNNLLTELPLDTLIALPNLKVFNLDANRILSIEPGTFHRTKLDTLRLARNRLAYVDPKWFPKPFRLSHLTLNANKLNFIPEEFFQRVHPSLLALDGNPMTCACQTKTMRALYSKNYEIETTENCSWPNVPICIGLEDGVCAEEVDEGVTRQYHEAIISALRNVSASIRDQCYSLD</sequence>
<dbReference type="SUPFAM" id="SSF52058">
    <property type="entry name" value="L domain-like"/>
    <property type="match status" value="1"/>
</dbReference>